<dbReference type="AlphaFoldDB" id="X6ND94"/>
<sequence length="307" mass="34568">KGRNNALLFGDIVSVLFGERLKVARVENDRRVKKLGPRDIGRVQGWRGGDDEYGVAIDNNNNFLEERFAPKRNKGTGDDGNKTEKKLGPRDIGTAHGWKGANYKLDNNPSGGLFEERSYSKKLASSDETGETVQRKEGPRDYQKPKTWKGAKYNIARDNSGFLEEKPLKRKSKSTSPTNEEPGIERKLGPRDQKRTCCPRKKLGGSSLIAKIFALVFVVVVVVCSWCIRGCDFFFFFFFSLIGPRDYGKTAYQGADYGLRNGNGDFLEERVAKRKDGTTKAEKKAGPRDIGKAKYHRPDWDKNTDNE</sequence>
<dbReference type="EMBL" id="ASPP01009308">
    <property type="protein sequence ID" value="ETO24300.1"/>
    <property type="molecule type" value="Genomic_DNA"/>
</dbReference>
<keyword evidence="4" id="KW-1185">Reference proteome</keyword>
<evidence type="ECO:0000313" key="3">
    <source>
        <dbReference type="EMBL" id="ETO24300.1"/>
    </source>
</evidence>
<feature type="region of interest" description="Disordered" evidence="1">
    <location>
        <begin position="273"/>
        <end position="307"/>
    </location>
</feature>
<evidence type="ECO:0000256" key="1">
    <source>
        <dbReference type="SAM" id="MobiDB-lite"/>
    </source>
</evidence>
<proteinExistence type="predicted"/>
<protein>
    <submittedName>
        <fullName evidence="3">Uncharacterized protein</fullName>
    </submittedName>
</protein>
<feature type="region of interest" description="Disordered" evidence="1">
    <location>
        <begin position="68"/>
        <end position="148"/>
    </location>
</feature>
<gene>
    <name evidence="3" type="ORF">RFI_12859</name>
</gene>
<dbReference type="Proteomes" id="UP000023152">
    <property type="component" value="Unassembled WGS sequence"/>
</dbReference>
<keyword evidence="2" id="KW-1133">Transmembrane helix</keyword>
<accession>X6ND94</accession>
<keyword evidence="2" id="KW-0812">Transmembrane</keyword>
<keyword evidence="2" id="KW-0472">Membrane</keyword>
<name>X6ND94_RETFI</name>
<organism evidence="3 4">
    <name type="scientific">Reticulomyxa filosa</name>
    <dbReference type="NCBI Taxonomy" id="46433"/>
    <lineage>
        <taxon>Eukaryota</taxon>
        <taxon>Sar</taxon>
        <taxon>Rhizaria</taxon>
        <taxon>Retaria</taxon>
        <taxon>Foraminifera</taxon>
        <taxon>Monothalamids</taxon>
        <taxon>Reticulomyxidae</taxon>
        <taxon>Reticulomyxa</taxon>
    </lineage>
</organism>
<feature type="transmembrane region" description="Helical" evidence="2">
    <location>
        <begin position="212"/>
        <end position="239"/>
    </location>
</feature>
<feature type="compositionally biased region" description="Basic and acidic residues" evidence="1">
    <location>
        <begin position="133"/>
        <end position="144"/>
    </location>
</feature>
<evidence type="ECO:0000313" key="4">
    <source>
        <dbReference type="Proteomes" id="UP000023152"/>
    </source>
</evidence>
<feature type="compositionally biased region" description="Basic and acidic residues" evidence="1">
    <location>
        <begin position="68"/>
        <end position="89"/>
    </location>
</feature>
<feature type="non-terminal residue" evidence="3">
    <location>
        <position position="1"/>
    </location>
</feature>
<comment type="caution">
    <text evidence="3">The sequence shown here is derived from an EMBL/GenBank/DDBJ whole genome shotgun (WGS) entry which is preliminary data.</text>
</comment>
<feature type="region of interest" description="Disordered" evidence="1">
    <location>
        <begin position="166"/>
        <end position="196"/>
    </location>
</feature>
<feature type="compositionally biased region" description="Basic and acidic residues" evidence="1">
    <location>
        <begin position="183"/>
        <end position="195"/>
    </location>
</feature>
<evidence type="ECO:0000256" key="2">
    <source>
        <dbReference type="SAM" id="Phobius"/>
    </source>
</evidence>
<reference evidence="3 4" key="1">
    <citation type="journal article" date="2013" name="Curr. Biol.">
        <title>The Genome of the Foraminiferan Reticulomyxa filosa.</title>
        <authorList>
            <person name="Glockner G."/>
            <person name="Hulsmann N."/>
            <person name="Schleicher M."/>
            <person name="Noegel A.A."/>
            <person name="Eichinger L."/>
            <person name="Gallinger C."/>
            <person name="Pawlowski J."/>
            <person name="Sierra R."/>
            <person name="Euteneuer U."/>
            <person name="Pillet L."/>
            <person name="Moustafa A."/>
            <person name="Platzer M."/>
            <person name="Groth M."/>
            <person name="Szafranski K."/>
            <person name="Schliwa M."/>
        </authorList>
    </citation>
    <scope>NUCLEOTIDE SEQUENCE [LARGE SCALE GENOMIC DNA]</scope>
</reference>